<dbReference type="RefSeq" id="XP_066654556.1">
    <property type="nucleotide sequence ID" value="XM_066800553.1"/>
</dbReference>
<dbReference type="GeneID" id="92033459"/>
<reference evidence="1 2" key="1">
    <citation type="submission" date="2024-04" db="EMBL/GenBank/DDBJ databases">
        <title>Phyllosticta paracitricarpa is synonymous to the EU quarantine fungus P. citricarpa based on phylogenomic analyses.</title>
        <authorList>
            <consortium name="Lawrence Berkeley National Laboratory"/>
            <person name="Van ingen-buijs V.A."/>
            <person name="Van westerhoven A.C."/>
            <person name="Haridas S."/>
            <person name="Skiadas P."/>
            <person name="Martin F."/>
            <person name="Groenewald J.Z."/>
            <person name="Crous P.W."/>
            <person name="Seidl M.F."/>
        </authorList>
    </citation>
    <scope>NUCLEOTIDE SEQUENCE [LARGE SCALE GENOMIC DNA]</scope>
    <source>
        <strain evidence="1 2">CPC 17464</strain>
    </source>
</reference>
<proteinExistence type="predicted"/>
<comment type="caution">
    <text evidence="1">The sequence shown here is derived from an EMBL/GenBank/DDBJ whole genome shotgun (WGS) entry which is preliminary data.</text>
</comment>
<evidence type="ECO:0000313" key="1">
    <source>
        <dbReference type="EMBL" id="KAK7536140.1"/>
    </source>
</evidence>
<sequence>MMKASACARRAAQLANAPRTLLHCATLVAQFYSPLLRNAPWKSPHLARLAARFQNLLLPNAPSMSPHHLRPAARSHSPLLPFQLLKAPWAPLHHVRPLLLLVNVQLPSTSKKPTIQRIKSFMLRNKRGMARFRNEAFPPLDGARLEGMPVLTQVPTEYRQPNGEIGVFQQWRWVQPTTILDQEKYDAAIKRREEEWQEKCRKKAYDDILELGRDKCEKLRGQMHTWFAQVAKDNGQQHM</sequence>
<dbReference type="Proteomes" id="UP001360953">
    <property type="component" value="Unassembled WGS sequence"/>
</dbReference>
<gene>
    <name evidence="1" type="ORF">J3D65DRAFT_627563</name>
</gene>
<organism evidence="1 2">
    <name type="scientific">Phyllosticta citribraziliensis</name>
    <dbReference type="NCBI Taxonomy" id="989973"/>
    <lineage>
        <taxon>Eukaryota</taxon>
        <taxon>Fungi</taxon>
        <taxon>Dikarya</taxon>
        <taxon>Ascomycota</taxon>
        <taxon>Pezizomycotina</taxon>
        <taxon>Dothideomycetes</taxon>
        <taxon>Dothideomycetes incertae sedis</taxon>
        <taxon>Botryosphaeriales</taxon>
        <taxon>Phyllostictaceae</taxon>
        <taxon>Phyllosticta</taxon>
    </lineage>
</organism>
<name>A0ABR1LLS1_9PEZI</name>
<protein>
    <recommendedName>
        <fullName evidence="3">39S ribosomal protein L59, mitochondrial</fullName>
    </recommendedName>
</protein>
<accession>A0ABR1LLS1</accession>
<evidence type="ECO:0008006" key="3">
    <source>
        <dbReference type="Google" id="ProtNLM"/>
    </source>
</evidence>
<keyword evidence="2" id="KW-1185">Reference proteome</keyword>
<evidence type="ECO:0000313" key="2">
    <source>
        <dbReference type="Proteomes" id="UP001360953"/>
    </source>
</evidence>
<dbReference type="EMBL" id="JBBPEH010000007">
    <property type="protein sequence ID" value="KAK7536140.1"/>
    <property type="molecule type" value="Genomic_DNA"/>
</dbReference>